<dbReference type="RefSeq" id="WP_386113168.1">
    <property type="nucleotide sequence ID" value="NZ_JBHTKM010000001.1"/>
</dbReference>
<dbReference type="EMBL" id="JBHTKM010000001">
    <property type="protein sequence ID" value="MFD1014415.1"/>
    <property type="molecule type" value="Genomic_DNA"/>
</dbReference>
<evidence type="ECO:0000259" key="2">
    <source>
        <dbReference type="Pfam" id="PF18962"/>
    </source>
</evidence>
<dbReference type="NCBIfam" id="TIGR04183">
    <property type="entry name" value="Por_Secre_tail"/>
    <property type="match status" value="1"/>
</dbReference>
<evidence type="ECO:0000313" key="4">
    <source>
        <dbReference type="Proteomes" id="UP001597086"/>
    </source>
</evidence>
<sequence>MHPNPAINFLQISGLIETQDYKIYNSLGKEVKNGSISNQEKINIQNLTKGIYFLNFANGSTFKFLKE</sequence>
<reference evidence="4" key="1">
    <citation type="journal article" date="2019" name="Int. J. Syst. Evol. Microbiol.">
        <title>The Global Catalogue of Microorganisms (GCM) 10K type strain sequencing project: providing services to taxonomists for standard genome sequencing and annotation.</title>
        <authorList>
            <consortium name="The Broad Institute Genomics Platform"/>
            <consortium name="The Broad Institute Genome Sequencing Center for Infectious Disease"/>
            <person name="Wu L."/>
            <person name="Ma J."/>
        </authorList>
    </citation>
    <scope>NUCLEOTIDE SEQUENCE [LARGE SCALE GENOMIC DNA]</scope>
    <source>
        <strain evidence="4">CCUG 56098</strain>
    </source>
</reference>
<evidence type="ECO:0000313" key="3">
    <source>
        <dbReference type="EMBL" id="MFD1014415.1"/>
    </source>
</evidence>
<feature type="domain" description="Secretion system C-terminal sorting" evidence="2">
    <location>
        <begin position="2"/>
        <end position="61"/>
    </location>
</feature>
<comment type="caution">
    <text evidence="3">The sequence shown here is derived from an EMBL/GenBank/DDBJ whole genome shotgun (WGS) entry which is preliminary data.</text>
</comment>
<gene>
    <name evidence="3" type="ORF">ACFQ13_00665</name>
</gene>
<dbReference type="Pfam" id="PF18962">
    <property type="entry name" value="Por_Secre_tail"/>
    <property type="match status" value="1"/>
</dbReference>
<keyword evidence="4" id="KW-1185">Reference proteome</keyword>
<accession>A0ABW3KLA3</accession>
<name>A0ABW3KLA3_9FLAO</name>
<protein>
    <submittedName>
        <fullName evidence="3">T9SS type A sorting domain-containing protein</fullName>
    </submittedName>
</protein>
<proteinExistence type="predicted"/>
<dbReference type="InterPro" id="IPR026444">
    <property type="entry name" value="Secre_tail"/>
</dbReference>
<organism evidence="3 4">
    <name type="scientific">Winogradskyella rapida</name>
    <dbReference type="NCBI Taxonomy" id="549701"/>
    <lineage>
        <taxon>Bacteria</taxon>
        <taxon>Pseudomonadati</taxon>
        <taxon>Bacteroidota</taxon>
        <taxon>Flavobacteriia</taxon>
        <taxon>Flavobacteriales</taxon>
        <taxon>Flavobacteriaceae</taxon>
        <taxon>Winogradskyella</taxon>
    </lineage>
</organism>
<evidence type="ECO:0000256" key="1">
    <source>
        <dbReference type="ARBA" id="ARBA00022729"/>
    </source>
</evidence>
<keyword evidence="1" id="KW-0732">Signal</keyword>
<dbReference type="Proteomes" id="UP001597086">
    <property type="component" value="Unassembled WGS sequence"/>
</dbReference>